<dbReference type="Proteomes" id="UP000789759">
    <property type="component" value="Unassembled WGS sequence"/>
</dbReference>
<evidence type="ECO:0000313" key="2">
    <source>
        <dbReference type="Proteomes" id="UP000789759"/>
    </source>
</evidence>
<dbReference type="EMBL" id="CAJVQA010000199">
    <property type="protein sequence ID" value="CAG8462054.1"/>
    <property type="molecule type" value="Genomic_DNA"/>
</dbReference>
<proteinExistence type="predicted"/>
<dbReference type="AlphaFoldDB" id="A0A9N8VRR4"/>
<keyword evidence="2" id="KW-1185">Reference proteome</keyword>
<dbReference type="OrthoDB" id="2442719at2759"/>
<name>A0A9N8VRR4_9GLOM</name>
<reference evidence="1" key="1">
    <citation type="submission" date="2021-06" db="EMBL/GenBank/DDBJ databases">
        <authorList>
            <person name="Kallberg Y."/>
            <person name="Tangrot J."/>
            <person name="Rosling A."/>
        </authorList>
    </citation>
    <scope>NUCLEOTIDE SEQUENCE</scope>
    <source>
        <strain evidence="1">FL966</strain>
    </source>
</reference>
<gene>
    <name evidence="1" type="ORF">CPELLU_LOCUS670</name>
</gene>
<protein>
    <submittedName>
        <fullName evidence="1">22351_t:CDS:1</fullName>
    </submittedName>
</protein>
<accession>A0A9N8VRR4</accession>
<organism evidence="1 2">
    <name type="scientific">Cetraspora pellucida</name>
    <dbReference type="NCBI Taxonomy" id="1433469"/>
    <lineage>
        <taxon>Eukaryota</taxon>
        <taxon>Fungi</taxon>
        <taxon>Fungi incertae sedis</taxon>
        <taxon>Mucoromycota</taxon>
        <taxon>Glomeromycotina</taxon>
        <taxon>Glomeromycetes</taxon>
        <taxon>Diversisporales</taxon>
        <taxon>Gigasporaceae</taxon>
        <taxon>Cetraspora</taxon>
    </lineage>
</organism>
<comment type="caution">
    <text evidence="1">The sequence shown here is derived from an EMBL/GenBank/DDBJ whole genome shotgun (WGS) entry which is preliminary data.</text>
</comment>
<sequence>MINNLEKSKDTVVEENIMFEAGFNKVVNLEDTNMDEAGSCLCNSGLFSGVGSSNEKHETNSLETGAQGLYKFWHVSVEREKGLCKVGMLMDKALSMDEINYLLLARQVVLERAYVVRVTNKDDWGVVAKIIFNDSVDSMLQIFEEKRKKVRLAIQIFSKNKKSKVSYDKNQKFEEQVSNMQEFFLSIQQNHSVAPVFIQAYLSFLLIWQ</sequence>
<evidence type="ECO:0000313" key="1">
    <source>
        <dbReference type="EMBL" id="CAG8462054.1"/>
    </source>
</evidence>